<dbReference type="AlphaFoldDB" id="A0A8B6MB24"/>
<reference evidence="2 3" key="1">
    <citation type="submission" date="2019-05" db="EMBL/GenBank/DDBJ databases">
        <authorList>
            <person name="Farhan Ul Haque M."/>
        </authorList>
    </citation>
    <scope>NUCLEOTIDE SEQUENCE [LARGE SCALE GENOMIC DNA]</scope>
    <source>
        <strain evidence="2">2</strain>
    </source>
</reference>
<gene>
    <name evidence="2" type="ORF">MPC4_40077</name>
</gene>
<organism evidence="2 3">
    <name type="scientific">Methylocella tundrae</name>
    <dbReference type="NCBI Taxonomy" id="227605"/>
    <lineage>
        <taxon>Bacteria</taxon>
        <taxon>Pseudomonadati</taxon>
        <taxon>Pseudomonadota</taxon>
        <taxon>Alphaproteobacteria</taxon>
        <taxon>Hyphomicrobiales</taxon>
        <taxon>Beijerinckiaceae</taxon>
        <taxon>Methylocella</taxon>
    </lineage>
</organism>
<keyword evidence="3" id="KW-1185">Reference proteome</keyword>
<comment type="caution">
    <text evidence="2">The sequence shown here is derived from an EMBL/GenBank/DDBJ whole genome shotgun (WGS) entry which is preliminary data.</text>
</comment>
<protein>
    <submittedName>
        <fullName evidence="2">Uncharacterized protein</fullName>
    </submittedName>
</protein>
<feature type="region of interest" description="Disordered" evidence="1">
    <location>
        <begin position="1"/>
        <end position="24"/>
    </location>
</feature>
<name>A0A8B6MB24_METTU</name>
<evidence type="ECO:0000313" key="3">
    <source>
        <dbReference type="Proteomes" id="UP000485880"/>
    </source>
</evidence>
<dbReference type="EMBL" id="CABFMQ020000098">
    <property type="protein sequence ID" value="VTZ51479.1"/>
    <property type="molecule type" value="Genomic_DNA"/>
</dbReference>
<sequence>MRAGQRLQSRAIVNEPRNNPVSSKGATDALAARLGAVFLHALGTPGAALIVRLPRSEALSCRWSG</sequence>
<accession>A0A8B6MB24</accession>
<dbReference type="Proteomes" id="UP000485880">
    <property type="component" value="Unassembled WGS sequence"/>
</dbReference>
<proteinExistence type="predicted"/>
<evidence type="ECO:0000256" key="1">
    <source>
        <dbReference type="SAM" id="MobiDB-lite"/>
    </source>
</evidence>
<evidence type="ECO:0000313" key="2">
    <source>
        <dbReference type="EMBL" id="VTZ51479.1"/>
    </source>
</evidence>